<evidence type="ECO:0000259" key="3">
    <source>
        <dbReference type="Pfam" id="PF16344"/>
    </source>
</evidence>
<feature type="domain" description="Protein FecR C-terminal" evidence="3">
    <location>
        <begin position="292"/>
        <end position="359"/>
    </location>
</feature>
<evidence type="ECO:0000259" key="2">
    <source>
        <dbReference type="Pfam" id="PF04773"/>
    </source>
</evidence>
<comment type="caution">
    <text evidence="4">The sequence shown here is derived from an EMBL/GenBank/DDBJ whole genome shotgun (WGS) entry which is preliminary data.</text>
</comment>
<sequence length="361" mass="40818">MPIEDNRFYELIAKYLRQDINDEERDTLFAEIASDEGRRIVFDKLTKSSKKTSAKETLAFKYARLQDKISQTSPHVGEEVIRYSKTTRTFWWYAAASVLLIIGITTLFYGNLILKNDSITTILVEVPKGEKKIVTMPDGTQIWLNGGSVIQYSSTFGKKDRNIILSGEAYFTVTKNSTLPMVVEAKQVKVEVLGTIFNIRAYEDEPKVETVLVEGKVQLYINNDKSELHTMAPGDIIEIAPRKPAPLTDNNHDTTFLSIKKINDDFVLTKKHFANTQEQGLPAAVAWKDDILVFDNEPLASAISKIEKWYNVEINVTNPTLNTLRISGTFEEDSVEQLLSILKITGATFEYRIGKDGITLY</sequence>
<dbReference type="EMBL" id="JACNYL010000001">
    <property type="protein sequence ID" value="MBD1420767.1"/>
    <property type="molecule type" value="Genomic_DNA"/>
</dbReference>
<organism evidence="4 5">
    <name type="scientific">Sphingobacterium chuzhouense</name>
    <dbReference type="NCBI Taxonomy" id="1742264"/>
    <lineage>
        <taxon>Bacteria</taxon>
        <taxon>Pseudomonadati</taxon>
        <taxon>Bacteroidota</taxon>
        <taxon>Sphingobacteriia</taxon>
        <taxon>Sphingobacteriales</taxon>
        <taxon>Sphingobacteriaceae</taxon>
        <taxon>Sphingobacterium</taxon>
    </lineage>
</organism>
<protein>
    <submittedName>
        <fullName evidence="4">DUF4974 domain-containing protein</fullName>
    </submittedName>
</protein>
<keyword evidence="5" id="KW-1185">Reference proteome</keyword>
<dbReference type="Pfam" id="PF16344">
    <property type="entry name" value="FecR_C"/>
    <property type="match status" value="1"/>
</dbReference>
<reference evidence="4 5" key="1">
    <citation type="submission" date="2020-08" db="EMBL/GenBank/DDBJ databases">
        <title>Sphingobacterium sp. DN00404 isolated from aquaculture water.</title>
        <authorList>
            <person name="Zhang M."/>
        </authorList>
    </citation>
    <scope>NUCLEOTIDE SEQUENCE [LARGE SCALE GENOMIC DNA]</scope>
    <source>
        <strain evidence="4 5">KCTC 42746</strain>
    </source>
</reference>
<dbReference type="InterPro" id="IPR012373">
    <property type="entry name" value="Ferrdict_sens_TM"/>
</dbReference>
<dbReference type="InterPro" id="IPR006860">
    <property type="entry name" value="FecR"/>
</dbReference>
<dbReference type="Pfam" id="PF04773">
    <property type="entry name" value="FecR"/>
    <property type="match status" value="1"/>
</dbReference>
<dbReference type="Gene3D" id="2.60.120.1440">
    <property type="match status" value="1"/>
</dbReference>
<dbReference type="PANTHER" id="PTHR30273:SF2">
    <property type="entry name" value="PROTEIN FECR"/>
    <property type="match status" value="1"/>
</dbReference>
<evidence type="ECO:0000256" key="1">
    <source>
        <dbReference type="SAM" id="Phobius"/>
    </source>
</evidence>
<dbReference type="Gene3D" id="3.55.50.30">
    <property type="match status" value="1"/>
</dbReference>
<dbReference type="PIRSF" id="PIRSF018266">
    <property type="entry name" value="FecR"/>
    <property type="match status" value="1"/>
</dbReference>
<feature type="transmembrane region" description="Helical" evidence="1">
    <location>
        <begin position="90"/>
        <end position="110"/>
    </location>
</feature>
<evidence type="ECO:0000313" key="4">
    <source>
        <dbReference type="EMBL" id="MBD1420767.1"/>
    </source>
</evidence>
<accession>A0ABR7XR59</accession>
<proteinExistence type="predicted"/>
<keyword evidence="1" id="KW-0812">Transmembrane</keyword>
<dbReference type="Proteomes" id="UP000651112">
    <property type="component" value="Unassembled WGS sequence"/>
</dbReference>
<dbReference type="RefSeq" id="WP_190312509.1">
    <property type="nucleotide sequence ID" value="NZ_JACNYL010000001.1"/>
</dbReference>
<dbReference type="InterPro" id="IPR032508">
    <property type="entry name" value="FecR_C"/>
</dbReference>
<name>A0ABR7XR59_9SPHI</name>
<feature type="domain" description="FecR protein" evidence="2">
    <location>
        <begin position="124"/>
        <end position="218"/>
    </location>
</feature>
<keyword evidence="1" id="KW-1133">Transmembrane helix</keyword>
<keyword evidence="1" id="KW-0472">Membrane</keyword>
<dbReference type="PANTHER" id="PTHR30273">
    <property type="entry name" value="PERIPLASMIC SIGNAL SENSOR AND SIGMA FACTOR ACTIVATOR FECR-RELATED"/>
    <property type="match status" value="1"/>
</dbReference>
<evidence type="ECO:0000313" key="5">
    <source>
        <dbReference type="Proteomes" id="UP000651112"/>
    </source>
</evidence>
<gene>
    <name evidence="4" type="ORF">H8B21_04190</name>
</gene>